<keyword evidence="3" id="KW-0418">Kinase</keyword>
<evidence type="ECO:0000256" key="2">
    <source>
        <dbReference type="SAM" id="MobiDB-lite"/>
    </source>
</evidence>
<dbReference type="EMBL" id="BKCJ010010606">
    <property type="protein sequence ID" value="GEU92340.1"/>
    <property type="molecule type" value="Genomic_DNA"/>
</dbReference>
<organism evidence="3">
    <name type="scientific">Tanacetum cinerariifolium</name>
    <name type="common">Dalmatian daisy</name>
    <name type="synonym">Chrysanthemum cinerariifolium</name>
    <dbReference type="NCBI Taxonomy" id="118510"/>
    <lineage>
        <taxon>Eukaryota</taxon>
        <taxon>Viridiplantae</taxon>
        <taxon>Streptophyta</taxon>
        <taxon>Embryophyta</taxon>
        <taxon>Tracheophyta</taxon>
        <taxon>Spermatophyta</taxon>
        <taxon>Magnoliopsida</taxon>
        <taxon>eudicotyledons</taxon>
        <taxon>Gunneridae</taxon>
        <taxon>Pentapetalae</taxon>
        <taxon>asterids</taxon>
        <taxon>campanulids</taxon>
        <taxon>Asterales</taxon>
        <taxon>Asteraceae</taxon>
        <taxon>Asteroideae</taxon>
        <taxon>Anthemideae</taxon>
        <taxon>Anthemidinae</taxon>
        <taxon>Tanacetum</taxon>
    </lineage>
</organism>
<name>A0A6L2P1N4_TANCI</name>
<proteinExistence type="predicted"/>
<evidence type="ECO:0000313" key="3">
    <source>
        <dbReference type="EMBL" id="GEU92340.1"/>
    </source>
</evidence>
<feature type="region of interest" description="Disordered" evidence="2">
    <location>
        <begin position="212"/>
        <end position="259"/>
    </location>
</feature>
<gene>
    <name evidence="3" type="ORF">Tci_064318</name>
</gene>
<feature type="compositionally biased region" description="Acidic residues" evidence="2">
    <location>
        <begin position="212"/>
        <end position="226"/>
    </location>
</feature>
<protein>
    <submittedName>
        <fullName evidence="3">Protein kinase-like domain-containing protein</fullName>
    </submittedName>
</protein>
<evidence type="ECO:0000256" key="1">
    <source>
        <dbReference type="SAM" id="Coils"/>
    </source>
</evidence>
<keyword evidence="3" id="KW-0808">Transferase</keyword>
<reference evidence="3" key="1">
    <citation type="journal article" date="2019" name="Sci. Rep.">
        <title>Draft genome of Tanacetum cinerariifolium, the natural source of mosquito coil.</title>
        <authorList>
            <person name="Yamashiro T."/>
            <person name="Shiraishi A."/>
            <person name="Satake H."/>
            <person name="Nakayama K."/>
        </authorList>
    </citation>
    <scope>NUCLEOTIDE SEQUENCE</scope>
</reference>
<comment type="caution">
    <text evidence="3">The sequence shown here is derived from an EMBL/GenBank/DDBJ whole genome shotgun (WGS) entry which is preliminary data.</text>
</comment>
<dbReference type="GO" id="GO:0016301">
    <property type="term" value="F:kinase activity"/>
    <property type="evidence" value="ECO:0007669"/>
    <property type="project" value="UniProtKB-KW"/>
</dbReference>
<dbReference type="AlphaFoldDB" id="A0A6L2P1N4"/>
<keyword evidence="1" id="KW-0175">Coiled coil</keyword>
<sequence>MMDEIVKKIKEALDIHVDEKTCIGDEELNMVTLVRRYYNDGFEKKFEDLSLDMYVSLCGTKNVYGYDTLYEYDISDLFHLQDGQATTFVPMAGRCRVPLCTIQRPSILATIILSEDQEDRPPLELVLLSVCSFPPVFFPLCKVKDLSLHHSRNLANLRDRLTDAMALLPLSFYKRYIPSCETPTPSSSHPLMSPALPSQKRYQGTSELIADTDSEDFEDESTDLESEEAHLRIGSRQSSRSVHDQQVADPTPRLSVRPTCVDPKDHTLYLDIEFDLLSLAPVHTPASPERSFGSPASLSVPSPVALPVTTSAATIAVHEDKFIEVGAQLELHGSILQDHTRHLDAFPPTLLEGMGWDITDLYNRSAAVRGEIHSQRFRLGSLKQGQEQANIIFGSLWRSVLALEAWAGETDTQRAALWQARYKDHRLIHDLLVQNATTQRQLQELRDRVTTLEQEKSHRGE</sequence>
<accession>A0A6L2P1N4</accession>
<feature type="coiled-coil region" evidence="1">
    <location>
        <begin position="428"/>
        <end position="455"/>
    </location>
</feature>